<protein>
    <submittedName>
        <fullName evidence="2">Uncharacterized protein</fullName>
    </submittedName>
</protein>
<accession>A0A3M6V0B2</accession>
<dbReference type="PANTHER" id="PTHR37079:SF4">
    <property type="entry name" value="SERINE_THREONINE-PROTEIN KINASE ATM"/>
    <property type="match status" value="1"/>
</dbReference>
<sequence length="127" mass="14154">SSAMDISCEISNSSLEATELWTPGSEVREYSHELWLTRLACTLIKSGFVKDEVLIVLSPICDVKVEFAEHVFPYLIHNILECGDDAIRTTLSEQFRNFFTFCNGTSVVPSRPNSPLPPNQPSSSKSE</sequence>
<dbReference type="STRING" id="46731.A0A3M6V0B2"/>
<feature type="non-terminal residue" evidence="2">
    <location>
        <position position="127"/>
    </location>
</feature>
<feature type="non-terminal residue" evidence="2">
    <location>
        <position position="1"/>
    </location>
</feature>
<comment type="caution">
    <text evidence="2">The sequence shown here is derived from an EMBL/GenBank/DDBJ whole genome shotgun (WGS) entry which is preliminary data.</text>
</comment>
<dbReference type="InterPro" id="IPR038980">
    <property type="entry name" value="ATM_plant"/>
</dbReference>
<dbReference type="GO" id="GO:0004674">
    <property type="term" value="F:protein serine/threonine kinase activity"/>
    <property type="evidence" value="ECO:0007669"/>
    <property type="project" value="InterPro"/>
</dbReference>
<evidence type="ECO:0000313" key="3">
    <source>
        <dbReference type="Proteomes" id="UP000275408"/>
    </source>
</evidence>
<dbReference type="PANTHER" id="PTHR37079">
    <property type="entry name" value="SERINE/THREONINE-PROTEIN KINASE ATM"/>
    <property type="match status" value="1"/>
</dbReference>
<evidence type="ECO:0000256" key="1">
    <source>
        <dbReference type="SAM" id="MobiDB-lite"/>
    </source>
</evidence>
<gene>
    <name evidence="2" type="ORF">pdam_00025297</name>
</gene>
<feature type="region of interest" description="Disordered" evidence="1">
    <location>
        <begin position="108"/>
        <end position="127"/>
    </location>
</feature>
<dbReference type="GO" id="GO:0006974">
    <property type="term" value="P:DNA damage response"/>
    <property type="evidence" value="ECO:0007669"/>
    <property type="project" value="InterPro"/>
</dbReference>
<evidence type="ECO:0000313" key="2">
    <source>
        <dbReference type="EMBL" id="RMX59332.1"/>
    </source>
</evidence>
<dbReference type="Proteomes" id="UP000275408">
    <property type="component" value="Unassembled WGS sequence"/>
</dbReference>
<keyword evidence="3" id="KW-1185">Reference proteome</keyword>
<proteinExistence type="predicted"/>
<reference evidence="2 3" key="1">
    <citation type="journal article" date="2018" name="Sci. Rep.">
        <title>Comparative analysis of the Pocillopora damicornis genome highlights role of immune system in coral evolution.</title>
        <authorList>
            <person name="Cunning R."/>
            <person name="Bay R.A."/>
            <person name="Gillette P."/>
            <person name="Baker A.C."/>
            <person name="Traylor-Knowles N."/>
        </authorList>
    </citation>
    <scope>NUCLEOTIDE SEQUENCE [LARGE SCALE GENOMIC DNA]</scope>
    <source>
        <strain evidence="2">RSMAS</strain>
        <tissue evidence="2">Whole animal</tissue>
    </source>
</reference>
<organism evidence="2 3">
    <name type="scientific">Pocillopora damicornis</name>
    <name type="common">Cauliflower coral</name>
    <name type="synonym">Millepora damicornis</name>
    <dbReference type="NCBI Taxonomy" id="46731"/>
    <lineage>
        <taxon>Eukaryota</taxon>
        <taxon>Metazoa</taxon>
        <taxon>Cnidaria</taxon>
        <taxon>Anthozoa</taxon>
        <taxon>Hexacorallia</taxon>
        <taxon>Scleractinia</taxon>
        <taxon>Astrocoeniina</taxon>
        <taxon>Pocilloporidae</taxon>
        <taxon>Pocillopora</taxon>
    </lineage>
</organism>
<dbReference type="AlphaFoldDB" id="A0A3M6V0B2"/>
<dbReference type="EMBL" id="RCHS01000377">
    <property type="protein sequence ID" value="RMX59332.1"/>
    <property type="molecule type" value="Genomic_DNA"/>
</dbReference>
<dbReference type="OrthoDB" id="381190at2759"/>
<name>A0A3M6V0B2_POCDA</name>